<feature type="compositionally biased region" description="Basic and acidic residues" evidence="3">
    <location>
        <begin position="126"/>
        <end position="136"/>
    </location>
</feature>
<dbReference type="InterPro" id="IPR036910">
    <property type="entry name" value="HMG_box_dom_sf"/>
</dbReference>
<feature type="compositionally biased region" description="Basic and acidic residues" evidence="3">
    <location>
        <begin position="210"/>
        <end position="231"/>
    </location>
</feature>
<evidence type="ECO:0000313" key="5">
    <source>
        <dbReference type="EMBL" id="PNS16204.1"/>
    </source>
</evidence>
<dbReference type="STRING" id="2082308.A0A2K1QM15"/>
<protein>
    <submittedName>
        <fullName evidence="5">High mobility group protein B3</fullName>
    </submittedName>
</protein>
<dbReference type="InParanoid" id="A0A2K1QM15"/>
<proteinExistence type="predicted"/>
<dbReference type="Proteomes" id="UP000243797">
    <property type="component" value="Unassembled WGS sequence"/>
</dbReference>
<keyword evidence="6" id="KW-1185">Reference proteome</keyword>
<dbReference type="EMBL" id="NKHZ01000059">
    <property type="protein sequence ID" value="PNS16204.1"/>
    <property type="molecule type" value="Genomic_DNA"/>
</dbReference>
<feature type="domain" description="HMG box" evidence="4">
    <location>
        <begin position="273"/>
        <end position="338"/>
    </location>
</feature>
<dbReference type="GO" id="GO:0003677">
    <property type="term" value="F:DNA binding"/>
    <property type="evidence" value="ECO:0007669"/>
    <property type="project" value="UniProtKB-UniRule"/>
</dbReference>
<dbReference type="InterPro" id="IPR050342">
    <property type="entry name" value="HMGB"/>
</dbReference>
<organism evidence="5 6">
    <name type="scientific">Sphaceloma murrayae</name>
    <dbReference type="NCBI Taxonomy" id="2082308"/>
    <lineage>
        <taxon>Eukaryota</taxon>
        <taxon>Fungi</taxon>
        <taxon>Dikarya</taxon>
        <taxon>Ascomycota</taxon>
        <taxon>Pezizomycotina</taxon>
        <taxon>Dothideomycetes</taxon>
        <taxon>Dothideomycetidae</taxon>
        <taxon>Myriangiales</taxon>
        <taxon>Elsinoaceae</taxon>
        <taxon>Sphaceloma</taxon>
    </lineage>
</organism>
<dbReference type="AlphaFoldDB" id="A0A2K1QM15"/>
<dbReference type="Pfam" id="PF00505">
    <property type="entry name" value="HMG_box"/>
    <property type="match status" value="1"/>
</dbReference>
<evidence type="ECO:0000313" key="6">
    <source>
        <dbReference type="Proteomes" id="UP000243797"/>
    </source>
</evidence>
<keyword evidence="1 2" id="KW-0238">DNA-binding</keyword>
<comment type="caution">
    <text evidence="5">The sequence shown here is derived from an EMBL/GenBank/DDBJ whole genome shotgun (WGS) entry which is preliminary data.</text>
</comment>
<keyword evidence="2" id="KW-0539">Nucleus</keyword>
<dbReference type="SUPFAM" id="SSF47095">
    <property type="entry name" value="HMG-box"/>
    <property type="match status" value="2"/>
</dbReference>
<evidence type="ECO:0000256" key="3">
    <source>
        <dbReference type="SAM" id="MobiDB-lite"/>
    </source>
</evidence>
<evidence type="ECO:0000256" key="1">
    <source>
        <dbReference type="ARBA" id="ARBA00023125"/>
    </source>
</evidence>
<evidence type="ECO:0000259" key="4">
    <source>
        <dbReference type="PROSITE" id="PS50118"/>
    </source>
</evidence>
<gene>
    <name evidence="5" type="ORF">CAC42_1967</name>
</gene>
<feature type="region of interest" description="Disordered" evidence="3">
    <location>
        <begin position="44"/>
        <end position="151"/>
    </location>
</feature>
<evidence type="ECO:0000256" key="2">
    <source>
        <dbReference type="PROSITE-ProRule" id="PRU00267"/>
    </source>
</evidence>
<dbReference type="PANTHER" id="PTHR48112">
    <property type="entry name" value="HIGH MOBILITY GROUP PROTEIN DSP1"/>
    <property type="match status" value="1"/>
</dbReference>
<feature type="DNA-binding region" description="HMG box" evidence="2">
    <location>
        <begin position="273"/>
        <end position="338"/>
    </location>
</feature>
<dbReference type="OrthoDB" id="1919336at2759"/>
<sequence>MVPTRLPIRWAATTRLTTSVSLVVRSLSSRRVLIPTFTRAYATPAKPKKGSIGETAKRGRAAKPKAESDLKAESKPRVAASRKKTTTANPVKKTKGPSKTALNQAAAKKRAAERAAKSKAKSAESAAKKRERERARQARAKAKAKSTTSSQKIKDLEVQALSPPKIKTSSIWLTFWTAYQKNTSTRINGTASLADAVNKAKSEYASLSSSERESYERRGQESRAESEREYKRWVESHTPEEIRLANVARIALRRALKTKNTTKWSAIKDERDVKKPAPPFLRFCAERKLSGQHPGSMTEQAAESGKVWKALSDDEKKDYYTSYEAELAEYVKDYEQVYGHPPPVSPVRNAKKSTT</sequence>
<dbReference type="PROSITE" id="PS50118">
    <property type="entry name" value="HMG_BOX_2"/>
    <property type="match status" value="1"/>
</dbReference>
<name>A0A2K1QM15_9PEZI</name>
<dbReference type="GO" id="GO:0005634">
    <property type="term" value="C:nucleus"/>
    <property type="evidence" value="ECO:0007669"/>
    <property type="project" value="UniProtKB-UniRule"/>
</dbReference>
<dbReference type="Gene3D" id="1.10.30.10">
    <property type="entry name" value="High mobility group box domain"/>
    <property type="match status" value="2"/>
</dbReference>
<accession>A0A2K1QM15</accession>
<reference evidence="5 6" key="1">
    <citation type="submission" date="2017-06" db="EMBL/GenBank/DDBJ databases">
        <title>Draft genome sequence of a variant of Elsinoe murrayae.</title>
        <authorList>
            <person name="Cheng Q."/>
        </authorList>
    </citation>
    <scope>NUCLEOTIDE SEQUENCE [LARGE SCALE GENOMIC DNA]</scope>
    <source>
        <strain evidence="5 6">CQ-2017a</strain>
    </source>
</reference>
<dbReference type="InterPro" id="IPR009071">
    <property type="entry name" value="HMG_box_dom"/>
</dbReference>
<feature type="compositionally biased region" description="Basic and acidic residues" evidence="3">
    <location>
        <begin position="64"/>
        <end position="76"/>
    </location>
</feature>
<feature type="region of interest" description="Disordered" evidence="3">
    <location>
        <begin position="205"/>
        <end position="231"/>
    </location>
</feature>
<dbReference type="PANTHER" id="PTHR48112:SF22">
    <property type="entry name" value="MITOCHONDRIAL TRANSCRIPTION FACTOR A, ISOFORM B"/>
    <property type="match status" value="1"/>
</dbReference>